<reference evidence="2 4" key="1">
    <citation type="journal article" date="2008" name="Science">
        <title>The Physcomitrella genome reveals evolutionary insights into the conquest of land by plants.</title>
        <authorList>
            <person name="Rensing S."/>
            <person name="Lang D."/>
            <person name="Zimmer A."/>
            <person name="Terry A."/>
            <person name="Salamov A."/>
            <person name="Shapiro H."/>
            <person name="Nishiyama T."/>
            <person name="Perroud P.-F."/>
            <person name="Lindquist E."/>
            <person name="Kamisugi Y."/>
            <person name="Tanahashi T."/>
            <person name="Sakakibara K."/>
            <person name="Fujita T."/>
            <person name="Oishi K."/>
            <person name="Shin-I T."/>
            <person name="Kuroki Y."/>
            <person name="Toyoda A."/>
            <person name="Suzuki Y."/>
            <person name="Hashimoto A."/>
            <person name="Yamaguchi K."/>
            <person name="Sugano A."/>
            <person name="Kohara Y."/>
            <person name="Fujiyama A."/>
            <person name="Anterola A."/>
            <person name="Aoki S."/>
            <person name="Ashton N."/>
            <person name="Barbazuk W.B."/>
            <person name="Barker E."/>
            <person name="Bennetzen J."/>
            <person name="Bezanilla M."/>
            <person name="Blankenship R."/>
            <person name="Cho S.H."/>
            <person name="Dutcher S."/>
            <person name="Estelle M."/>
            <person name="Fawcett J.A."/>
            <person name="Gundlach H."/>
            <person name="Hanada K."/>
            <person name="Heyl A."/>
            <person name="Hicks K.A."/>
            <person name="Hugh J."/>
            <person name="Lohr M."/>
            <person name="Mayer K."/>
            <person name="Melkozernov A."/>
            <person name="Murata T."/>
            <person name="Nelson D."/>
            <person name="Pils B."/>
            <person name="Prigge M."/>
            <person name="Reiss B."/>
            <person name="Renner T."/>
            <person name="Rombauts S."/>
            <person name="Rushton P."/>
            <person name="Sanderfoot A."/>
            <person name="Schween G."/>
            <person name="Shiu S.-H."/>
            <person name="Stueber K."/>
            <person name="Theodoulou F.L."/>
            <person name="Tu H."/>
            <person name="Van de Peer Y."/>
            <person name="Verrier P.J."/>
            <person name="Waters E."/>
            <person name="Wood A."/>
            <person name="Yang L."/>
            <person name="Cove D."/>
            <person name="Cuming A."/>
            <person name="Hasebe M."/>
            <person name="Lucas S."/>
            <person name="Mishler D.B."/>
            <person name="Reski R."/>
            <person name="Grigoriev I."/>
            <person name="Quatrano R.S."/>
            <person name="Boore J.L."/>
        </authorList>
    </citation>
    <scope>NUCLEOTIDE SEQUENCE [LARGE SCALE GENOMIC DNA]</scope>
    <source>
        <strain evidence="3 4">cv. Gransden 2004</strain>
    </source>
</reference>
<dbReference type="PaxDb" id="3218-PP1S188_17V6.1"/>
<name>A0A2K1KM73_PHYPA</name>
<accession>A0A2K1KM73</accession>
<feature type="region of interest" description="Disordered" evidence="1">
    <location>
        <begin position="173"/>
        <end position="199"/>
    </location>
</feature>
<protein>
    <submittedName>
        <fullName evidence="2 3">Uncharacterized protein</fullName>
    </submittedName>
</protein>
<dbReference type="Proteomes" id="UP000006727">
    <property type="component" value="Chromosome 4"/>
</dbReference>
<evidence type="ECO:0000313" key="4">
    <source>
        <dbReference type="Proteomes" id="UP000006727"/>
    </source>
</evidence>
<reference evidence="3" key="3">
    <citation type="submission" date="2020-12" db="UniProtKB">
        <authorList>
            <consortium name="EnsemblPlants"/>
        </authorList>
    </citation>
    <scope>IDENTIFICATION</scope>
</reference>
<dbReference type="Gramene" id="Pp3c4_4470V3.1">
    <property type="protein sequence ID" value="Pp3c4_4470V3.1"/>
    <property type="gene ID" value="Pp3c4_4470"/>
</dbReference>
<reference evidence="2 4" key="2">
    <citation type="journal article" date="2018" name="Plant J.">
        <title>The Physcomitrella patens chromosome-scale assembly reveals moss genome structure and evolution.</title>
        <authorList>
            <person name="Lang D."/>
            <person name="Ullrich K.K."/>
            <person name="Murat F."/>
            <person name="Fuchs J."/>
            <person name="Jenkins J."/>
            <person name="Haas F.B."/>
            <person name="Piednoel M."/>
            <person name="Gundlach H."/>
            <person name="Van Bel M."/>
            <person name="Meyberg R."/>
            <person name="Vives C."/>
            <person name="Morata J."/>
            <person name="Symeonidi A."/>
            <person name="Hiss M."/>
            <person name="Muchero W."/>
            <person name="Kamisugi Y."/>
            <person name="Saleh O."/>
            <person name="Blanc G."/>
            <person name="Decker E.L."/>
            <person name="van Gessel N."/>
            <person name="Grimwood J."/>
            <person name="Hayes R.D."/>
            <person name="Graham S.W."/>
            <person name="Gunter L.E."/>
            <person name="McDaniel S.F."/>
            <person name="Hoernstein S.N.W."/>
            <person name="Larsson A."/>
            <person name="Li F.W."/>
            <person name="Perroud P.F."/>
            <person name="Phillips J."/>
            <person name="Ranjan P."/>
            <person name="Rokshar D.S."/>
            <person name="Rothfels C.J."/>
            <person name="Schneider L."/>
            <person name="Shu S."/>
            <person name="Stevenson D.W."/>
            <person name="Thummler F."/>
            <person name="Tillich M."/>
            <person name="Villarreal Aguilar J.C."/>
            <person name="Widiez T."/>
            <person name="Wong G.K."/>
            <person name="Wymore A."/>
            <person name="Zhang Y."/>
            <person name="Zimmer A.D."/>
            <person name="Quatrano R.S."/>
            <person name="Mayer K.F.X."/>
            <person name="Goodstein D."/>
            <person name="Casacuberta J.M."/>
            <person name="Vandepoele K."/>
            <person name="Reski R."/>
            <person name="Cuming A.C."/>
            <person name="Tuskan G.A."/>
            <person name="Maumus F."/>
            <person name="Salse J."/>
            <person name="Schmutz J."/>
            <person name="Rensing S.A."/>
        </authorList>
    </citation>
    <scope>NUCLEOTIDE SEQUENCE [LARGE SCALE GENOMIC DNA]</scope>
    <source>
        <strain evidence="3 4">cv. Gransden 2004</strain>
    </source>
</reference>
<evidence type="ECO:0000256" key="1">
    <source>
        <dbReference type="SAM" id="MobiDB-lite"/>
    </source>
</evidence>
<feature type="compositionally biased region" description="Polar residues" evidence="1">
    <location>
        <begin position="188"/>
        <end position="199"/>
    </location>
</feature>
<gene>
    <name evidence="2" type="ORF">PHYPA_005766</name>
</gene>
<dbReference type="AlphaFoldDB" id="A0A2K1KM73"/>
<proteinExistence type="predicted"/>
<evidence type="ECO:0000313" key="3">
    <source>
        <dbReference type="EnsemblPlants" id="Pp3c4_4470V3.1"/>
    </source>
</evidence>
<dbReference type="InParanoid" id="A0A2K1KM73"/>
<organism evidence="2">
    <name type="scientific">Physcomitrium patens</name>
    <name type="common">Spreading-leaved earth moss</name>
    <name type="synonym">Physcomitrella patens</name>
    <dbReference type="NCBI Taxonomy" id="3218"/>
    <lineage>
        <taxon>Eukaryota</taxon>
        <taxon>Viridiplantae</taxon>
        <taxon>Streptophyta</taxon>
        <taxon>Embryophyta</taxon>
        <taxon>Bryophyta</taxon>
        <taxon>Bryophytina</taxon>
        <taxon>Bryopsida</taxon>
        <taxon>Funariidae</taxon>
        <taxon>Funariales</taxon>
        <taxon>Funariaceae</taxon>
        <taxon>Physcomitrium</taxon>
    </lineage>
</organism>
<keyword evidence="4" id="KW-1185">Reference proteome</keyword>
<dbReference type="EnsemblPlants" id="Pp3c4_4470V3.1">
    <property type="protein sequence ID" value="Pp3c4_4470V3.1"/>
    <property type="gene ID" value="Pp3c4_4470"/>
</dbReference>
<sequence>MTLSSECWKVVKTFRQITRCPQGFRFAEATYKVTASFNNPSSLTYDSFWWERVGREPWVGGKRLYLAASRHQKLQQCFHFSCGKCQDRAKLKLEAELTHMPLAELACKQLTPTRLIYPREDYEQDKGGKRDSLSRKQFFAYLVHESRGTYQQYEPSPCLVKFLAEEPTLGTVGSSSSALELDEEKNRSQSSLSTNSGELRNMTSEQAPLSMSLQLPKLASERGPSFRRGMKREGIPRPMLGKRGAAEVLVSIMHSNDGFSMEEADRIRTRNY</sequence>
<evidence type="ECO:0000313" key="2">
    <source>
        <dbReference type="EMBL" id="PNR54873.1"/>
    </source>
</evidence>
<dbReference type="EMBL" id="ABEU02000004">
    <property type="protein sequence ID" value="PNR54873.1"/>
    <property type="molecule type" value="Genomic_DNA"/>
</dbReference>